<dbReference type="InterPro" id="IPR029483">
    <property type="entry name" value="GH97_C"/>
</dbReference>
<comment type="cofactor">
    <cofactor evidence="1">
        <name>Ca(2+)</name>
        <dbReference type="ChEBI" id="CHEBI:29108"/>
    </cofactor>
</comment>
<keyword evidence="3" id="KW-0378">Hydrolase</keyword>
<keyword evidence="4" id="KW-0106">Calcium</keyword>
<dbReference type="PANTHER" id="PTHR35803">
    <property type="entry name" value="GLUCAN 1,4-ALPHA-GLUCOSIDASE SUSB-RELATED"/>
    <property type="match status" value="1"/>
</dbReference>
<evidence type="ECO:0000256" key="4">
    <source>
        <dbReference type="ARBA" id="ARBA00022837"/>
    </source>
</evidence>
<dbReference type="Pfam" id="PF14508">
    <property type="entry name" value="GH97_N"/>
    <property type="match status" value="1"/>
</dbReference>
<dbReference type="Gene3D" id="2.70.98.10">
    <property type="match status" value="1"/>
</dbReference>
<feature type="signal peptide" evidence="6">
    <location>
        <begin position="1"/>
        <end position="19"/>
    </location>
</feature>
<feature type="domain" description="Glycosyl-hydrolase 97 catalytic" evidence="7">
    <location>
        <begin position="309"/>
        <end position="460"/>
    </location>
</feature>
<evidence type="ECO:0000256" key="3">
    <source>
        <dbReference type="ARBA" id="ARBA00022801"/>
    </source>
</evidence>
<evidence type="ECO:0000259" key="8">
    <source>
        <dbReference type="Pfam" id="PF14508"/>
    </source>
</evidence>
<evidence type="ECO:0000256" key="2">
    <source>
        <dbReference type="ARBA" id="ARBA00011245"/>
    </source>
</evidence>
<dbReference type="SUPFAM" id="SSF51445">
    <property type="entry name" value="(Trans)glycosidases"/>
    <property type="match status" value="1"/>
</dbReference>
<name>A0A917MW99_9BACT</name>
<proteinExistence type="predicted"/>
<protein>
    <submittedName>
        <fullName evidence="10">Alpha-glucosidase</fullName>
    </submittedName>
</protein>
<dbReference type="InterPro" id="IPR017853">
    <property type="entry name" value="GH"/>
</dbReference>
<feature type="domain" description="Glycosyl-hydrolase 97 N-terminal" evidence="8">
    <location>
        <begin position="25"/>
        <end position="290"/>
    </location>
</feature>
<sequence>MRYTAITLAFFAIAANAQAQEKTIVRSPDKKLEIQLSVEAGKPGYAVFYSGQAVLEPSPLGLKSSVGDFTEGLQQAGAKTARVKDSYQLNRSKVSQVNYKANELTWLLRNAAGDTVQVVFQVSNDNIAFCYRLPAVNGKTGTCVIEKELTGFDFPASTTTFITPQALPMTGWKKTKPSYEEFYTVEEPAGTVSKDKAGYTFPALFHVQKKAWVLISETGIAGNYPGTHLSEPVTGGLYTIAFPQSGENNGEGATTASAVLPVQTSWKTITVGQTLKPVIESTISTDVVKPLIQSEKVFAPGRASWSWIVWQDSSCNYNDQVTFIDLAAKLKCEYILIDALWDVQIGRDKMAELVRYATSKGVSILLWYNSNGTANEAPQTPKDKMHIPEVRRQEMAWLQQIGVKGLKIDFFGGDKQVTMQLYHDILVDAALYGLCINFHGATLPRGWERMYPNYMTSEAVLASENLVFQQSFCDKYAQLATIYPFTRNAVAAMDFGPVFLQKKLSRFQKGGNTRRTTDAFEIATSVLFFSAVQHWGLTPANLDAPAFLIDFVKDVPATWDEIRFIDGFPGQYCVLARRKGKKWYVAAVNGENKERNLTLHLPMFKNKTISVIRDGQGTEAVNEAQKPDSEGKFTIRLNGNGGAVLFN</sequence>
<keyword evidence="5" id="KW-0326">Glycosidase</keyword>
<dbReference type="AlphaFoldDB" id="A0A917MW99"/>
<dbReference type="InterPro" id="IPR029486">
    <property type="entry name" value="GH97_N"/>
</dbReference>
<dbReference type="Pfam" id="PF10566">
    <property type="entry name" value="Glyco_hydro_97"/>
    <property type="match status" value="1"/>
</dbReference>
<evidence type="ECO:0000256" key="6">
    <source>
        <dbReference type="SAM" id="SignalP"/>
    </source>
</evidence>
<comment type="subunit">
    <text evidence="2">Monomer.</text>
</comment>
<dbReference type="InterPro" id="IPR013780">
    <property type="entry name" value="Glyco_hydro_b"/>
</dbReference>
<feature type="domain" description="Glycosyl-hydrolase 97 C-terminal oligomerisation" evidence="9">
    <location>
        <begin position="558"/>
        <end position="645"/>
    </location>
</feature>
<evidence type="ECO:0000256" key="5">
    <source>
        <dbReference type="ARBA" id="ARBA00023295"/>
    </source>
</evidence>
<dbReference type="RefSeq" id="WP_188952404.1">
    <property type="nucleotide sequence ID" value="NZ_BMIB01000002.1"/>
</dbReference>
<dbReference type="GO" id="GO:0030246">
    <property type="term" value="F:carbohydrate binding"/>
    <property type="evidence" value="ECO:0007669"/>
    <property type="project" value="InterPro"/>
</dbReference>
<accession>A0A917MW99</accession>
<dbReference type="InterPro" id="IPR052720">
    <property type="entry name" value="Glycosyl_hydrolase_97"/>
</dbReference>
<keyword evidence="6" id="KW-0732">Signal</keyword>
<dbReference type="Proteomes" id="UP000627292">
    <property type="component" value="Unassembled WGS sequence"/>
</dbReference>
<dbReference type="EMBL" id="BMIB01000002">
    <property type="protein sequence ID" value="GGH68166.1"/>
    <property type="molecule type" value="Genomic_DNA"/>
</dbReference>
<evidence type="ECO:0000259" key="7">
    <source>
        <dbReference type="Pfam" id="PF10566"/>
    </source>
</evidence>
<dbReference type="InterPro" id="IPR019563">
    <property type="entry name" value="GH97_catalytic"/>
</dbReference>
<gene>
    <name evidence="10" type="ORF">GCM10011379_24190</name>
</gene>
<evidence type="ECO:0000256" key="1">
    <source>
        <dbReference type="ARBA" id="ARBA00001913"/>
    </source>
</evidence>
<dbReference type="PANTHER" id="PTHR35803:SF2">
    <property type="entry name" value="RETAINING ALPHA-GALACTOSIDASE"/>
    <property type="match status" value="1"/>
</dbReference>
<dbReference type="InterPro" id="IPR014718">
    <property type="entry name" value="GH-type_carb-bd"/>
</dbReference>
<organism evidence="10 11">
    <name type="scientific">Filimonas zeae</name>
    <dbReference type="NCBI Taxonomy" id="1737353"/>
    <lineage>
        <taxon>Bacteria</taxon>
        <taxon>Pseudomonadati</taxon>
        <taxon>Bacteroidota</taxon>
        <taxon>Chitinophagia</taxon>
        <taxon>Chitinophagales</taxon>
        <taxon>Chitinophagaceae</taxon>
        <taxon>Filimonas</taxon>
    </lineage>
</organism>
<dbReference type="InterPro" id="IPR013785">
    <property type="entry name" value="Aldolase_TIM"/>
</dbReference>
<dbReference type="Pfam" id="PF14509">
    <property type="entry name" value="GH97_C"/>
    <property type="match status" value="1"/>
</dbReference>
<evidence type="ECO:0000259" key="9">
    <source>
        <dbReference type="Pfam" id="PF14509"/>
    </source>
</evidence>
<reference evidence="10" key="1">
    <citation type="journal article" date="2014" name="Int. J. Syst. Evol. Microbiol.">
        <title>Complete genome sequence of Corynebacterium casei LMG S-19264T (=DSM 44701T), isolated from a smear-ripened cheese.</title>
        <authorList>
            <consortium name="US DOE Joint Genome Institute (JGI-PGF)"/>
            <person name="Walter F."/>
            <person name="Albersmeier A."/>
            <person name="Kalinowski J."/>
            <person name="Ruckert C."/>
        </authorList>
    </citation>
    <scope>NUCLEOTIDE SEQUENCE</scope>
    <source>
        <strain evidence="10">CGMCC 1.15290</strain>
    </source>
</reference>
<evidence type="ECO:0000313" key="10">
    <source>
        <dbReference type="EMBL" id="GGH68166.1"/>
    </source>
</evidence>
<dbReference type="Gene3D" id="3.20.20.70">
    <property type="entry name" value="Aldolase class I"/>
    <property type="match status" value="1"/>
</dbReference>
<dbReference type="GO" id="GO:0016798">
    <property type="term" value="F:hydrolase activity, acting on glycosyl bonds"/>
    <property type="evidence" value="ECO:0007669"/>
    <property type="project" value="UniProtKB-KW"/>
</dbReference>
<dbReference type="Gene3D" id="2.60.40.1180">
    <property type="entry name" value="Golgi alpha-mannosidase II"/>
    <property type="match status" value="1"/>
</dbReference>
<reference evidence="10" key="2">
    <citation type="submission" date="2020-09" db="EMBL/GenBank/DDBJ databases">
        <authorList>
            <person name="Sun Q."/>
            <person name="Zhou Y."/>
        </authorList>
    </citation>
    <scope>NUCLEOTIDE SEQUENCE</scope>
    <source>
        <strain evidence="10">CGMCC 1.15290</strain>
    </source>
</reference>
<comment type="caution">
    <text evidence="10">The sequence shown here is derived from an EMBL/GenBank/DDBJ whole genome shotgun (WGS) entry which is preliminary data.</text>
</comment>
<evidence type="ECO:0000313" key="11">
    <source>
        <dbReference type="Proteomes" id="UP000627292"/>
    </source>
</evidence>
<keyword evidence="11" id="KW-1185">Reference proteome</keyword>
<feature type="chain" id="PRO_5037803108" evidence="6">
    <location>
        <begin position="20"/>
        <end position="647"/>
    </location>
</feature>